<evidence type="ECO:0000313" key="2">
    <source>
        <dbReference type="EMBL" id="QOS68286.1"/>
    </source>
</evidence>
<dbReference type="Pfam" id="PF19789">
    <property type="entry name" value="DUF6273"/>
    <property type="match status" value="1"/>
</dbReference>
<reference evidence="2 3" key="1">
    <citation type="submission" date="2020-10" db="EMBL/GenBank/DDBJ databases">
        <title>Eggerthella sp. nov., isolated from human feces.</title>
        <authorList>
            <person name="Yajun G."/>
        </authorList>
    </citation>
    <scope>NUCLEOTIDE SEQUENCE [LARGE SCALE GENOMIC DNA]</scope>
    <source>
        <strain evidence="2 3">HF-1101</strain>
    </source>
</reference>
<evidence type="ECO:0000259" key="1">
    <source>
        <dbReference type="Pfam" id="PF19789"/>
    </source>
</evidence>
<dbReference type="RefSeq" id="WP_160940841.1">
    <property type="nucleotide sequence ID" value="NZ_CP063310.1"/>
</dbReference>
<feature type="domain" description="DUF6273" evidence="1">
    <location>
        <begin position="18"/>
        <end position="199"/>
    </location>
</feature>
<name>A0A6L7IMM4_9ACTN</name>
<protein>
    <recommendedName>
        <fullName evidence="1">DUF6273 domain-containing protein</fullName>
    </recommendedName>
</protein>
<dbReference type="KEGG" id="egd:GS424_017720"/>
<accession>A0A6L7IMM4</accession>
<dbReference type="EMBL" id="CP063310">
    <property type="protein sequence ID" value="QOS68286.1"/>
    <property type="molecule type" value="Genomic_DNA"/>
</dbReference>
<gene>
    <name evidence="2" type="ORF">GS424_017720</name>
</gene>
<dbReference type="Proteomes" id="UP000478463">
    <property type="component" value="Chromosome"/>
</dbReference>
<sequence>MDDIRLHGVHIDDENNRVLAIAQSCVALMPYHLPGGAVDWEHCTLRQWLNDSFYRALPHTIRSRVLEVENRNAANARHGTHGGGPTVDRVFLLSIDEVERYFPAPAPFDGEPALSDLKRLHAFWRAGFQDRLLGWWWLRSPGQDPRFAATVSSTDEPTVCYEGHDVHGQMEGAEEEQDMLGAPFGKPFACGVRPALWLKL</sequence>
<evidence type="ECO:0000313" key="3">
    <source>
        <dbReference type="Proteomes" id="UP000478463"/>
    </source>
</evidence>
<dbReference type="InterPro" id="IPR046240">
    <property type="entry name" value="DUF6273"/>
</dbReference>
<proteinExistence type="predicted"/>
<organism evidence="2 3">
    <name type="scientific">Eggerthella guodeyinii</name>
    <dbReference type="NCBI Taxonomy" id="2690837"/>
    <lineage>
        <taxon>Bacteria</taxon>
        <taxon>Bacillati</taxon>
        <taxon>Actinomycetota</taxon>
        <taxon>Coriobacteriia</taxon>
        <taxon>Eggerthellales</taxon>
        <taxon>Eggerthellaceae</taxon>
        <taxon>Eggerthella</taxon>
    </lineage>
</organism>
<dbReference type="AlphaFoldDB" id="A0A6L7IMM4"/>